<evidence type="ECO:0000256" key="2">
    <source>
        <dbReference type="SAM" id="MobiDB-lite"/>
    </source>
</evidence>
<reference evidence="4" key="1">
    <citation type="journal article" date="2021" name="PeerJ">
        <title>Extensive microbial diversity within the chicken gut microbiome revealed by metagenomics and culture.</title>
        <authorList>
            <person name="Gilroy R."/>
            <person name="Ravi A."/>
            <person name="Getino M."/>
            <person name="Pursley I."/>
            <person name="Horton D.L."/>
            <person name="Alikhan N.F."/>
            <person name="Baker D."/>
            <person name="Gharbi K."/>
            <person name="Hall N."/>
            <person name="Watson M."/>
            <person name="Adriaenssens E.M."/>
            <person name="Foster-Nyarko E."/>
            <person name="Jarju S."/>
            <person name="Secka A."/>
            <person name="Antonio M."/>
            <person name="Oren A."/>
            <person name="Chaudhuri R.R."/>
            <person name="La Ragione R."/>
            <person name="Hildebrand F."/>
            <person name="Pallen M.J."/>
        </authorList>
    </citation>
    <scope>NUCLEOTIDE SEQUENCE</scope>
    <source>
        <strain evidence="4">ChiBcolR8-3208</strain>
    </source>
</reference>
<feature type="domain" description="SLH" evidence="3">
    <location>
        <begin position="968"/>
        <end position="1026"/>
    </location>
</feature>
<dbReference type="InterPro" id="IPR001119">
    <property type="entry name" value="SLH_dom"/>
</dbReference>
<dbReference type="Proteomes" id="UP000824214">
    <property type="component" value="Unassembled WGS sequence"/>
</dbReference>
<protein>
    <submittedName>
        <fullName evidence="4">S-layer homology domain-containing protein</fullName>
    </submittedName>
</protein>
<dbReference type="AlphaFoldDB" id="A0A9D2LXV6"/>
<dbReference type="InterPro" id="IPR051465">
    <property type="entry name" value="Cell_Envelope_Struct_Comp"/>
</dbReference>
<feature type="region of interest" description="Disordered" evidence="2">
    <location>
        <begin position="885"/>
        <end position="923"/>
    </location>
</feature>
<sequence>MNEEYQELYDIENATVEGGTVTEETISNDTFRFRLELSVDGSTTVTVRLCPPFENPDIENGEYDNGAIIRYQAYEPALLKLLYVNGETSVDETTDIAGVEFGFVQNYTLGDNEFGFTEVKTGANNLPYFEAGLSNAAGKGNPYNIRYLDITYSLNGGEEKTKRIYSGNLRYVNVGNNIYEIEANNDSTSIVAFYYEHGAQLSTWSLYDVRFVNTGTPLGSAKMPADPTYENTRYIFTNWDKNVLGGAPFLPYEKVEDDTVVYAQKTSTPDRGGTEIHVMNTDNELANRIMEIYNAENGTQLGSDSIDMDSVTIYATSEDGNTSTNPKYWNNGWRPLTGGNQYYRVINSDIAGDHPTISNDHIAHNDIGSITITATVNDTFFTVTLPVDETAPGAVSVSSVQDNIIEISVNGAPDAPTDDELTGDTGLLKEGAVKVICTNEEATHLLEEQTYGLLDGYTLSDVQWTGAGETGYYYVDITVPAAGYVTKFSTDSGADHALAPDAADTDTIRLQYADEGWKVMDEETPVTFEVTCTTESGGGDEDEPEAPDLSGVKIQVLCTNVEHPASRSYSLIDGSYRETMSENDGEYTYSVTVSAEEYVSQFSAKTGKTHRIDEEWSSDTLTIEYTYDGGSWQASGKDNLTFFVTCAESGEEQPTPPSITPDEVITLMGDNAIKVACQTEGSGHDPSSYSLIPGSFKVGSVTADGNGQYSCEITIDEDGILQYVDAYNEVVGSEHTAIYYGSITFTITYDGIKWLQPKLPAATINVVCVPDQEDELDDDDLNGILGGAITVQCISEEHHDYKILTANKLLENAYSVTKNADGTYTVTLDGEKYASAYSTYISGEIGENIAHQLVRAEDASFEITLTHDGIKWTYSPSPIVIEVTCKDDSGDEPDEPTPTPGPGGGDKPPYIPPVDPDDSGVSDLLNTDDHIQYLFGYPEGTFGPKNNMTRAEVAQMFYNLLLDQDVTITKTFDDVPANAWYAKAVNTLASLGVVSGVGNGDFEPERSITRAEFTSIAMKFAEGKTGGTNIFSDVKSTDWFYRAVVNSTQYGWIHGYGDGTFRPNNPITRVEVTAIVNNMLGREADVDFVTEHYDELNHFSDLEVSHWGYYHIVEATNDHDYTKPSSGENWTKLN</sequence>
<feature type="domain" description="SLH" evidence="3">
    <location>
        <begin position="907"/>
        <end position="967"/>
    </location>
</feature>
<name>A0A9D2LXV6_9FIRM</name>
<organism evidence="4 5">
    <name type="scientific">Candidatus Acutalibacter ornithocaccae</name>
    <dbReference type="NCBI Taxonomy" id="2838416"/>
    <lineage>
        <taxon>Bacteria</taxon>
        <taxon>Bacillati</taxon>
        <taxon>Bacillota</taxon>
        <taxon>Clostridia</taxon>
        <taxon>Eubacteriales</taxon>
        <taxon>Acutalibacteraceae</taxon>
        <taxon>Acutalibacter</taxon>
    </lineage>
</organism>
<gene>
    <name evidence="4" type="ORF">H9942_01660</name>
</gene>
<evidence type="ECO:0000259" key="3">
    <source>
        <dbReference type="PROSITE" id="PS51272"/>
    </source>
</evidence>
<comment type="caution">
    <text evidence="4">The sequence shown here is derived from an EMBL/GenBank/DDBJ whole genome shotgun (WGS) entry which is preliminary data.</text>
</comment>
<reference evidence="4" key="2">
    <citation type="submission" date="2021-04" db="EMBL/GenBank/DDBJ databases">
        <authorList>
            <person name="Gilroy R."/>
        </authorList>
    </citation>
    <scope>NUCLEOTIDE SEQUENCE</scope>
    <source>
        <strain evidence="4">ChiBcolR8-3208</strain>
    </source>
</reference>
<keyword evidence="1" id="KW-0677">Repeat</keyword>
<evidence type="ECO:0000313" key="5">
    <source>
        <dbReference type="Proteomes" id="UP000824214"/>
    </source>
</evidence>
<feature type="domain" description="SLH" evidence="3">
    <location>
        <begin position="1027"/>
        <end position="1090"/>
    </location>
</feature>
<dbReference type="PROSITE" id="PS51272">
    <property type="entry name" value="SLH"/>
    <property type="match status" value="3"/>
</dbReference>
<dbReference type="EMBL" id="DWXZ01000027">
    <property type="protein sequence ID" value="HJB36758.1"/>
    <property type="molecule type" value="Genomic_DNA"/>
</dbReference>
<evidence type="ECO:0000256" key="1">
    <source>
        <dbReference type="ARBA" id="ARBA00022737"/>
    </source>
</evidence>
<dbReference type="Pfam" id="PF00395">
    <property type="entry name" value="SLH"/>
    <property type="match status" value="3"/>
</dbReference>
<dbReference type="PANTHER" id="PTHR43308">
    <property type="entry name" value="OUTER MEMBRANE PROTEIN ALPHA-RELATED"/>
    <property type="match status" value="1"/>
</dbReference>
<accession>A0A9D2LXV6</accession>
<evidence type="ECO:0000313" key="4">
    <source>
        <dbReference type="EMBL" id="HJB36758.1"/>
    </source>
</evidence>
<proteinExistence type="predicted"/>